<sequence length="51" mass="5732">MVDAAACMVRSKLRRRLHFWSSTGNATFMPKPTTEPPPPADTMQLSEENEP</sequence>
<reference evidence="2 3" key="1">
    <citation type="submission" date="2011-06" db="EMBL/GenBank/DDBJ databases">
        <authorList>
            <person name="Bador J."/>
            <person name="Amoureux L."/>
            <person name="Neuwirth C."/>
        </authorList>
    </citation>
    <scope>NUCLEOTIDE SEQUENCE [LARGE SCALE GENOMIC DNA]</scope>
    <source>
        <strain evidence="2 3">AXX-A</strain>
    </source>
</reference>
<evidence type="ECO:0000313" key="2">
    <source>
        <dbReference type="EMBL" id="EGP48014.1"/>
    </source>
</evidence>
<gene>
    <name evidence="2" type="ORF">AXXA_02932</name>
</gene>
<protein>
    <submittedName>
        <fullName evidence="2">Uncharacterized protein</fullName>
    </submittedName>
</protein>
<dbReference type="HOGENOM" id="CLU_3094399_0_0_4"/>
<dbReference type="AlphaFoldDB" id="F7SV94"/>
<feature type="region of interest" description="Disordered" evidence="1">
    <location>
        <begin position="23"/>
        <end position="51"/>
    </location>
</feature>
<proteinExistence type="predicted"/>
<dbReference type="Proteomes" id="UP000004853">
    <property type="component" value="Unassembled WGS sequence"/>
</dbReference>
<evidence type="ECO:0000313" key="3">
    <source>
        <dbReference type="Proteomes" id="UP000004853"/>
    </source>
</evidence>
<dbReference type="EMBL" id="AFRQ01000024">
    <property type="protein sequence ID" value="EGP48014.1"/>
    <property type="molecule type" value="Genomic_DNA"/>
</dbReference>
<name>F7SV94_9BURK</name>
<evidence type="ECO:0000256" key="1">
    <source>
        <dbReference type="SAM" id="MobiDB-lite"/>
    </source>
</evidence>
<accession>F7SV94</accession>
<organism evidence="2 3">
    <name type="scientific">Achromobacter insuavis AXX-A</name>
    <dbReference type="NCBI Taxonomy" id="1003200"/>
    <lineage>
        <taxon>Bacteria</taxon>
        <taxon>Pseudomonadati</taxon>
        <taxon>Pseudomonadota</taxon>
        <taxon>Betaproteobacteria</taxon>
        <taxon>Burkholderiales</taxon>
        <taxon>Alcaligenaceae</taxon>
        <taxon>Achromobacter</taxon>
    </lineage>
</organism>
<comment type="caution">
    <text evidence="2">The sequence shown here is derived from an EMBL/GenBank/DDBJ whole genome shotgun (WGS) entry which is preliminary data.</text>
</comment>